<organism evidence="1 2">
    <name type="scientific">Postechiella marina</name>
    <dbReference type="NCBI Taxonomy" id="943941"/>
    <lineage>
        <taxon>Bacteria</taxon>
        <taxon>Pseudomonadati</taxon>
        <taxon>Bacteroidota</taxon>
        <taxon>Flavobacteriia</taxon>
        <taxon>Flavobacteriales</taxon>
        <taxon>Flavobacteriaceae</taxon>
        <taxon>Postechiella</taxon>
    </lineage>
</organism>
<proteinExistence type="predicted"/>
<dbReference type="Proteomes" id="UP001501496">
    <property type="component" value="Unassembled WGS sequence"/>
</dbReference>
<dbReference type="RefSeq" id="WP_344787891.1">
    <property type="nucleotide sequence ID" value="NZ_BAABCA010000003.1"/>
</dbReference>
<keyword evidence="2" id="KW-1185">Reference proteome</keyword>
<evidence type="ECO:0000313" key="2">
    <source>
        <dbReference type="Proteomes" id="UP001501496"/>
    </source>
</evidence>
<evidence type="ECO:0008006" key="3">
    <source>
        <dbReference type="Google" id="ProtNLM"/>
    </source>
</evidence>
<evidence type="ECO:0000313" key="1">
    <source>
        <dbReference type="EMBL" id="GAA4235730.1"/>
    </source>
</evidence>
<reference evidence="2" key="1">
    <citation type="journal article" date="2019" name="Int. J. Syst. Evol. Microbiol.">
        <title>The Global Catalogue of Microorganisms (GCM) 10K type strain sequencing project: providing services to taxonomists for standard genome sequencing and annotation.</title>
        <authorList>
            <consortium name="The Broad Institute Genomics Platform"/>
            <consortium name="The Broad Institute Genome Sequencing Center for Infectious Disease"/>
            <person name="Wu L."/>
            <person name="Ma J."/>
        </authorList>
    </citation>
    <scope>NUCLEOTIDE SEQUENCE [LARGE SCALE GENOMIC DNA]</scope>
    <source>
        <strain evidence="2">JCM 17630</strain>
    </source>
</reference>
<dbReference type="Gene3D" id="2.180.10.10">
    <property type="entry name" value="RHS repeat-associated core"/>
    <property type="match status" value="1"/>
</dbReference>
<comment type="caution">
    <text evidence="1">The sequence shown here is derived from an EMBL/GenBank/DDBJ whole genome shotgun (WGS) entry which is preliminary data.</text>
</comment>
<dbReference type="EMBL" id="BAABCA010000003">
    <property type="protein sequence ID" value="GAA4235730.1"/>
    <property type="molecule type" value="Genomic_DNA"/>
</dbReference>
<sequence>MKKCLVIFSFILLYFNFGYAQELPEVIYPSPKAMDFEKYGNIPVSTYTGIPNISIPIYTIRQGDIQIPISLSYHASGIKVEPEAGEVGLGWVLNSGGIISRTIYGYNDFVTGGGNGNHYHKRTDILDITKTESATGNRIFPPNHTTGGPVFANNGSYDISDFLGEISGYDFEPDHYNYNFLGRSGRFVFSRDGTAHLSEKKELDIGFKNGLNNEGFIIYDGKGFKYTFDVQEKMHTGGDPLSNHVMSWLLKEIESPTGDKVTYNYSDLSNSSTITTVSLTQTSPEKSYLEVTPSAGNYALAQASCNSGTERNYFTESIHQNRYLESIDFDNGRLVFEYDNTRIDNNGKKLDKIELYTKDALGQLSADPIKEFELEYEYFDSVGGFNKSNETNYPGPTPSNDYNNKRLKLKEVIETGKQPYIFSYVNEYNANSFVGKGSFSKDYWDYYNASGASTLIPVYAGRNLIDDEAYSVLPGADRRANPSVVSNFSLESITYPTGGKTEFEYESNTYDFENSSGNIGFANFYEDKDVISPHSYSFFHNKFHDGEYKSDSFTINETVEIQYSLTLACDAYDPECKDRWHSDVTTLFKSLDGNYYDHSMFCVNNGTNQGGPDECNITGSFTLSPGTYSIESSLTGSGLSSLYANYKWRALKSSEELPIHYGGGQRVKKIYDYATSALTTPTNVREFIYHYTDPVTNNEKSYGKRISPLVFMTDVEAWYFYEFRPDPDPGLPPIPEDAMCRTVTRKSNNAISSSGNLIGYSKVIINHNTNGENGRTIEEYFCEPDVSEYYTHDIVIPPVPYSSNGLMLKRQDFSKESGNFIKVKEIENNYSSEPTININNSELIVGISRTYWNNHIGEPFTFDDNVYDHKSLFITYPTIKSDWIKLLSSTERTYDLDGTNPVVTTTNYDYDNEVNKLATQITTTNSKGEVLTSESKYAEDLNNTYLKSKHMHSIPLWQQQKIGTSIVSTTETEYAQSGLPLPTLIKTSKGTNIPLEPRVNFENYDDKGNILQVSKENGIKISYIWGYNKQYPVAKIENATYSQVEATGINLTTINNPDTSDSNMRIELNKIRNHVSMQNAMVTTYTYDPLIGVTSTTNPMGYTMYYEYDDFNRLKQVKDADGKILSQNQYHYKGQQ</sequence>
<gene>
    <name evidence="1" type="ORF">GCM10022291_18420</name>
</gene>
<protein>
    <recommendedName>
        <fullName evidence="3">YD repeat-containing protein</fullName>
    </recommendedName>
</protein>
<accession>A0ABP8C8T3</accession>
<name>A0ABP8C8T3_9FLAO</name>